<name>A0A0Q0BEM7_PSESX</name>
<evidence type="ECO:0000313" key="1">
    <source>
        <dbReference type="EMBL" id="KPY87383.1"/>
    </source>
</evidence>
<accession>A0A0Q0BEM7</accession>
<dbReference type="Proteomes" id="UP000050384">
    <property type="component" value="Unassembled WGS sequence"/>
</dbReference>
<proteinExistence type="predicted"/>
<gene>
    <name evidence="1" type="ORF">ALO94_201003</name>
</gene>
<dbReference type="AlphaFoldDB" id="A0A0Q0BEM7"/>
<reference evidence="1 2" key="1">
    <citation type="submission" date="2015-09" db="EMBL/GenBank/DDBJ databases">
        <title>Genome announcement of multiple Pseudomonas syringae strains.</title>
        <authorList>
            <person name="Thakur S."/>
            <person name="Wang P.W."/>
            <person name="Gong Y."/>
            <person name="Weir B.S."/>
            <person name="Guttman D.S."/>
        </authorList>
    </citation>
    <scope>NUCLEOTIDE SEQUENCE [LARGE SCALE GENOMIC DNA]</scope>
    <source>
        <strain evidence="1 2">ICMP16929</strain>
    </source>
</reference>
<protein>
    <submittedName>
        <fullName evidence="1">Uncharacterized protein</fullName>
    </submittedName>
</protein>
<sequence>MHVTLGLRVARSNLPAERLDQRDRRIAGAAYGNGQFVEIEQLGAAALLDISHDLLRDQADSRLRPSQRSLEIEHALHPAFVRENVAHIGLREIGIKQLIARSVHINAPD</sequence>
<dbReference type="EMBL" id="LJRI01000838">
    <property type="protein sequence ID" value="KPY87383.1"/>
    <property type="molecule type" value="Genomic_DNA"/>
</dbReference>
<evidence type="ECO:0000313" key="2">
    <source>
        <dbReference type="Proteomes" id="UP000050384"/>
    </source>
</evidence>
<organism evidence="1 2">
    <name type="scientific">Pseudomonas syringae pv. spinaceae</name>
    <dbReference type="NCBI Taxonomy" id="264459"/>
    <lineage>
        <taxon>Bacteria</taxon>
        <taxon>Pseudomonadati</taxon>
        <taxon>Pseudomonadota</taxon>
        <taxon>Gammaproteobacteria</taxon>
        <taxon>Pseudomonadales</taxon>
        <taxon>Pseudomonadaceae</taxon>
        <taxon>Pseudomonas</taxon>
        <taxon>Pseudomonas syringae</taxon>
    </lineage>
</organism>
<comment type="caution">
    <text evidence="1">The sequence shown here is derived from an EMBL/GenBank/DDBJ whole genome shotgun (WGS) entry which is preliminary data.</text>
</comment>